<proteinExistence type="inferred from homology"/>
<dbReference type="RefSeq" id="WP_074980048.1">
    <property type="nucleotide sequence ID" value="NZ_FPAG01000010.1"/>
</dbReference>
<gene>
    <name evidence="9" type="ORF">SAMN04487906_3162</name>
</gene>
<dbReference type="InterPro" id="IPR050226">
    <property type="entry name" value="NagZ_Beta-hexosaminidase"/>
</dbReference>
<name>A0A1I6VK27_9FLAO</name>
<keyword evidence="4" id="KW-0378">Hydrolase</keyword>
<dbReference type="OrthoDB" id="9805821at2"/>
<evidence type="ECO:0000259" key="8">
    <source>
        <dbReference type="Pfam" id="PF00933"/>
    </source>
</evidence>
<feature type="domain" description="Beta-lactamase-related" evidence="7">
    <location>
        <begin position="600"/>
        <end position="954"/>
    </location>
</feature>
<dbReference type="SUPFAM" id="SSF51445">
    <property type="entry name" value="(Trans)glycosidases"/>
    <property type="match status" value="1"/>
</dbReference>
<dbReference type="GO" id="GO:0005975">
    <property type="term" value="P:carbohydrate metabolic process"/>
    <property type="evidence" value="ECO:0007669"/>
    <property type="project" value="InterPro"/>
</dbReference>
<protein>
    <recommendedName>
        <fullName evidence="3">beta-N-acetylhexosaminidase</fullName>
        <ecNumber evidence="3">3.2.1.52</ecNumber>
    </recommendedName>
</protein>
<dbReference type="InterPro" id="IPR017853">
    <property type="entry name" value="GH"/>
</dbReference>
<dbReference type="EMBL" id="FPAG01000010">
    <property type="protein sequence ID" value="SFT14052.1"/>
    <property type="molecule type" value="Genomic_DNA"/>
</dbReference>
<dbReference type="Gene3D" id="3.40.710.10">
    <property type="entry name" value="DD-peptidase/beta-lactamase superfamily"/>
    <property type="match status" value="1"/>
</dbReference>
<evidence type="ECO:0000256" key="5">
    <source>
        <dbReference type="ARBA" id="ARBA00023295"/>
    </source>
</evidence>
<evidence type="ECO:0000256" key="4">
    <source>
        <dbReference type="ARBA" id="ARBA00022801"/>
    </source>
</evidence>
<dbReference type="PANTHER" id="PTHR30480">
    <property type="entry name" value="BETA-HEXOSAMINIDASE-RELATED"/>
    <property type="match status" value="1"/>
</dbReference>
<feature type="domain" description="Glycoside hydrolase family 3 N-terminal" evidence="8">
    <location>
        <begin position="48"/>
        <end position="364"/>
    </location>
</feature>
<keyword evidence="6" id="KW-0732">Signal</keyword>
<evidence type="ECO:0000256" key="1">
    <source>
        <dbReference type="ARBA" id="ARBA00001231"/>
    </source>
</evidence>
<evidence type="ECO:0000256" key="3">
    <source>
        <dbReference type="ARBA" id="ARBA00012663"/>
    </source>
</evidence>
<dbReference type="GO" id="GO:0009254">
    <property type="term" value="P:peptidoglycan turnover"/>
    <property type="evidence" value="ECO:0007669"/>
    <property type="project" value="TreeGrafter"/>
</dbReference>
<dbReference type="PANTHER" id="PTHR30480:SF13">
    <property type="entry name" value="BETA-HEXOSAMINIDASE"/>
    <property type="match status" value="1"/>
</dbReference>
<organism evidence="9 10">
    <name type="scientific">Zhouia amylolytica</name>
    <dbReference type="NCBI Taxonomy" id="376730"/>
    <lineage>
        <taxon>Bacteria</taxon>
        <taxon>Pseudomonadati</taxon>
        <taxon>Bacteroidota</taxon>
        <taxon>Flavobacteriia</taxon>
        <taxon>Flavobacteriales</taxon>
        <taxon>Flavobacteriaceae</taxon>
        <taxon>Zhouia</taxon>
    </lineage>
</organism>
<accession>A0A1I6VK27</accession>
<dbReference type="InterPro" id="IPR001764">
    <property type="entry name" value="Glyco_hydro_3_N"/>
</dbReference>
<evidence type="ECO:0000259" key="7">
    <source>
        <dbReference type="Pfam" id="PF00144"/>
    </source>
</evidence>
<evidence type="ECO:0000313" key="10">
    <source>
        <dbReference type="Proteomes" id="UP000183209"/>
    </source>
</evidence>
<sequence>MTRRIRSIITLLTFLCISQGSIAQQDPLLAQNAQEQQKWVDSLYDQMTLNEKVGQLFMVRAYSNGNQKHIEEVEKLVKDYHVGGIIFSKGAPYKQALLNNKLQALAQTKMLMAMDAEWGLAMRLDSTFAYPYNMMLGAVKDDKIIEKVGQRIGEHTRRLGMHINFAPDVDINTNPDNPIIGNRSFGEDPENVARKAIAFTKGMQSAGVLANAKHFPGHGDTESDSHKTLPTISFSKERIDSVELYPYKRLFQEGLASVMVAHLNVPSLESRQNFPSTLSKAIVTDLLNERLNFKGLIFTDAMEMKGVANYDDPGEVDLKAFMAGNDILLISADTPKAIGKIVEAYNNNTITEERLAHSVKKILKAKFKVGLDNYADVATENLEADLNALDDYVLREEVIENAITVVQNKYGILPIKNLEKKKIAYVKFGDDQGAPFLQAMQRYAKVDEVSGDNLADLLENLKPYNTVIVGFHRSDATPWKAFKFTDKEKVWLYELGRVKDVVLDVFAKPYALLDLQTLTNLEGIIVSYQNNAVAQDKSAQVIFGGLTAKGILPVTSNNELPVGTSVVVNNIKRLQYGLPESVGMSSERLKKVDSMAQLTIKSGMSPGLQLLIARDGRVIYNKAFGRHIYGGDRNVKETDLYDLASLTKILATLPVVMKLEEDGVIDFNTRLGQMLPDLQKSNKEDLSLLKVLSHYARLKPWIPFYISTLDSATKKPLPKYYSKDKKGKFDVKVADNMYIRKDLNDSIFKEIKDSDLLSRLQYRYSDLGYFLMKRFIEDHYGESLAEITQKQLYQPLGAFHTTFNPLTKFKKGDIVPTEIDDYFRNQTLQGYVHDMGAAMQGGVGGHAGLFSTANDVAKIMQMYLQNGYYGGDNYFQPTTIDRFNTCYFCPEDVRRGVGFDKPQLGESGPTCGCVSMTSFGHSGFTGTYAWADPDQELVYVFLSNRTYPTMENRKLITEGVRTTIQEYIYEAIVE</sequence>
<keyword evidence="5" id="KW-0326">Glycosidase</keyword>
<dbReference type="InterPro" id="IPR036962">
    <property type="entry name" value="Glyco_hydro_3_N_sf"/>
</dbReference>
<dbReference type="Gene3D" id="3.20.20.300">
    <property type="entry name" value="Glycoside hydrolase, family 3, N-terminal domain"/>
    <property type="match status" value="1"/>
</dbReference>
<dbReference type="GO" id="GO:0004563">
    <property type="term" value="F:beta-N-acetylhexosaminidase activity"/>
    <property type="evidence" value="ECO:0007669"/>
    <property type="project" value="UniProtKB-EC"/>
</dbReference>
<comment type="catalytic activity">
    <reaction evidence="1">
        <text>Hydrolysis of terminal non-reducing N-acetyl-D-hexosamine residues in N-acetyl-beta-D-hexosaminides.</text>
        <dbReference type="EC" id="3.2.1.52"/>
    </reaction>
</comment>
<dbReference type="Proteomes" id="UP000183209">
    <property type="component" value="Unassembled WGS sequence"/>
</dbReference>
<dbReference type="AlphaFoldDB" id="A0A1I6VK27"/>
<dbReference type="EC" id="3.2.1.52" evidence="3"/>
<dbReference type="SUPFAM" id="SSF56601">
    <property type="entry name" value="beta-lactamase/transpeptidase-like"/>
    <property type="match status" value="1"/>
</dbReference>
<dbReference type="Pfam" id="PF00933">
    <property type="entry name" value="Glyco_hydro_3"/>
    <property type="match status" value="1"/>
</dbReference>
<dbReference type="InterPro" id="IPR012338">
    <property type="entry name" value="Beta-lactam/transpept-like"/>
</dbReference>
<comment type="similarity">
    <text evidence="2">Belongs to the glycosyl hydrolase 3 family.</text>
</comment>
<dbReference type="Pfam" id="PF00144">
    <property type="entry name" value="Beta-lactamase"/>
    <property type="match status" value="1"/>
</dbReference>
<dbReference type="InterPro" id="IPR001466">
    <property type="entry name" value="Beta-lactam-related"/>
</dbReference>
<reference evidence="9 10" key="1">
    <citation type="submission" date="2016-10" db="EMBL/GenBank/DDBJ databases">
        <authorList>
            <person name="de Groot N.N."/>
        </authorList>
    </citation>
    <scope>NUCLEOTIDE SEQUENCE [LARGE SCALE GENOMIC DNA]</scope>
    <source>
        <strain evidence="9 10">CGMCC 1.6114</strain>
    </source>
</reference>
<feature type="signal peptide" evidence="6">
    <location>
        <begin position="1"/>
        <end position="23"/>
    </location>
</feature>
<evidence type="ECO:0000256" key="2">
    <source>
        <dbReference type="ARBA" id="ARBA00005336"/>
    </source>
</evidence>
<feature type="chain" id="PRO_5010253380" description="beta-N-acetylhexosaminidase" evidence="6">
    <location>
        <begin position="24"/>
        <end position="974"/>
    </location>
</feature>
<evidence type="ECO:0000256" key="6">
    <source>
        <dbReference type="SAM" id="SignalP"/>
    </source>
</evidence>
<evidence type="ECO:0000313" key="9">
    <source>
        <dbReference type="EMBL" id="SFT14052.1"/>
    </source>
</evidence>